<protein>
    <submittedName>
        <fullName evidence="1">Uncharacterized protein</fullName>
    </submittedName>
</protein>
<proteinExistence type="predicted"/>
<reference evidence="1" key="1">
    <citation type="submission" date="2014-11" db="EMBL/GenBank/DDBJ databases">
        <authorList>
            <person name="Amaro Gonzalez C."/>
        </authorList>
    </citation>
    <scope>NUCLEOTIDE SEQUENCE</scope>
</reference>
<sequence length="62" mass="7170">MNRVMNLVCFCSFDGKLMNLKAMCQDAGLRNFISSFAELIMVRRSKEWKHGVQDDSKLNIND</sequence>
<evidence type="ECO:0000313" key="1">
    <source>
        <dbReference type="EMBL" id="JAH75658.1"/>
    </source>
</evidence>
<organism evidence="1">
    <name type="scientific">Anguilla anguilla</name>
    <name type="common">European freshwater eel</name>
    <name type="synonym">Muraena anguilla</name>
    <dbReference type="NCBI Taxonomy" id="7936"/>
    <lineage>
        <taxon>Eukaryota</taxon>
        <taxon>Metazoa</taxon>
        <taxon>Chordata</taxon>
        <taxon>Craniata</taxon>
        <taxon>Vertebrata</taxon>
        <taxon>Euteleostomi</taxon>
        <taxon>Actinopterygii</taxon>
        <taxon>Neopterygii</taxon>
        <taxon>Teleostei</taxon>
        <taxon>Anguilliformes</taxon>
        <taxon>Anguillidae</taxon>
        <taxon>Anguilla</taxon>
    </lineage>
</organism>
<dbReference type="EMBL" id="GBXM01032919">
    <property type="protein sequence ID" value="JAH75658.1"/>
    <property type="molecule type" value="Transcribed_RNA"/>
</dbReference>
<accession>A0A0E9VEM9</accession>
<name>A0A0E9VEM9_ANGAN</name>
<dbReference type="AlphaFoldDB" id="A0A0E9VEM9"/>
<reference evidence="1" key="2">
    <citation type="journal article" date="2015" name="Fish Shellfish Immunol.">
        <title>Early steps in the European eel (Anguilla anguilla)-Vibrio vulnificus interaction in the gills: Role of the RtxA13 toxin.</title>
        <authorList>
            <person name="Callol A."/>
            <person name="Pajuelo D."/>
            <person name="Ebbesson L."/>
            <person name="Teles M."/>
            <person name="MacKenzie S."/>
            <person name="Amaro C."/>
        </authorList>
    </citation>
    <scope>NUCLEOTIDE SEQUENCE</scope>
</reference>